<dbReference type="EMBL" id="LAZR01060013">
    <property type="protein sequence ID" value="KKK66574.1"/>
    <property type="molecule type" value="Genomic_DNA"/>
</dbReference>
<gene>
    <name evidence="1" type="ORF">LCGC14_2962740</name>
</gene>
<comment type="caution">
    <text evidence="1">The sequence shown here is derived from an EMBL/GenBank/DDBJ whole genome shotgun (WGS) entry which is preliminary data.</text>
</comment>
<dbReference type="AlphaFoldDB" id="A0A0F8ZJI6"/>
<protein>
    <submittedName>
        <fullName evidence="1">Uncharacterized protein</fullName>
    </submittedName>
</protein>
<name>A0A0F8ZJI6_9ZZZZ</name>
<proteinExistence type="predicted"/>
<sequence length="320" mass="38221">MKKAMDAYNYICAETLSAHDCLYILERRRNQDELMKHRYYKDPYGYLLETSRSWATGDGRGDAVARTVLAAIVYRDQEFIDAIKTNLYSLLYHGQWKPIRHPEEHRTEDFSRDHTIWYVIWMRYFSIISRALDIPWKISDKFNQTIDMWLWIRAVAKDRFIDRFAYWIVAGLLMRIGSIWNRWLRNRAGIESVHYLDFKPTPAEYLNKKELFACKNSAPGYIMDTQAFMIHCLSDGWFKRRLKKRLIPLVEKSNYLIRKLAGDVFSAEDSQEINNYTGMDGFRWARRLDRTTDIELNQLTGKQPPWNMDRDVLKANLEWL</sequence>
<organism evidence="1">
    <name type="scientific">marine sediment metagenome</name>
    <dbReference type="NCBI Taxonomy" id="412755"/>
    <lineage>
        <taxon>unclassified sequences</taxon>
        <taxon>metagenomes</taxon>
        <taxon>ecological metagenomes</taxon>
    </lineage>
</organism>
<evidence type="ECO:0000313" key="1">
    <source>
        <dbReference type="EMBL" id="KKK66574.1"/>
    </source>
</evidence>
<reference evidence="1" key="1">
    <citation type="journal article" date="2015" name="Nature">
        <title>Complex archaea that bridge the gap between prokaryotes and eukaryotes.</title>
        <authorList>
            <person name="Spang A."/>
            <person name="Saw J.H."/>
            <person name="Jorgensen S.L."/>
            <person name="Zaremba-Niedzwiedzka K."/>
            <person name="Martijn J."/>
            <person name="Lind A.E."/>
            <person name="van Eijk R."/>
            <person name="Schleper C."/>
            <person name="Guy L."/>
            <person name="Ettema T.J."/>
        </authorList>
    </citation>
    <scope>NUCLEOTIDE SEQUENCE</scope>
</reference>
<accession>A0A0F8ZJI6</accession>